<keyword evidence="2" id="KW-1185">Reference proteome</keyword>
<organism evidence="1 2">
    <name type="scientific">Durusdinium trenchii</name>
    <dbReference type="NCBI Taxonomy" id="1381693"/>
    <lineage>
        <taxon>Eukaryota</taxon>
        <taxon>Sar</taxon>
        <taxon>Alveolata</taxon>
        <taxon>Dinophyceae</taxon>
        <taxon>Suessiales</taxon>
        <taxon>Symbiodiniaceae</taxon>
        <taxon>Durusdinium</taxon>
    </lineage>
</organism>
<accession>A0ABP0RM99</accession>
<comment type="caution">
    <text evidence="1">The sequence shown here is derived from an EMBL/GenBank/DDBJ whole genome shotgun (WGS) entry which is preliminary data.</text>
</comment>
<dbReference type="EMBL" id="CAXAMM010041906">
    <property type="protein sequence ID" value="CAK9101742.1"/>
    <property type="molecule type" value="Genomic_DNA"/>
</dbReference>
<sequence length="569" mass="63357">MGQTVAYSQQELDTERSTGLAIFRQQQPILKSFNEKTQVPHIHLRLCSSGYLELCGPDPGGKLESFLKSKWQADDAVLVGRRVMPSGACCWQTRGEANLPRETMDYTCDKHFVFGKQLTDGSVQGNGVFHSQGWQGESNMAKLTLSLINFMNELHCELLSCSMENLETRFRESQLTFRAPHEKSTLGPFMMVTMRQTGYIELVGANAEGILDQLSKYVQQALGCSRLEANEIFCDRKFQATFAFPSHAVSSSGDNNMGRGAAGIINFMAQTCGWSLVSHTESDRGQDGQGRERNMLFRRDSLGFHAHVIVELRNAGRIYLNGAKEGLREAEGYFLKRGCQACSPENLCDAQYVGAAGFFVVDEANNTNLGRRTVEVTEWMSGKGWVLRSCSGMQHNHQCGAKRHEQHLVFARPKQRNQAPSPTSTLAVEFRVLPQSIKRDYTCVVQISGQNTNGVYEKLLSHLTEIMLCENVGPQGFCDLLLASNALRVTGLNLHGESNFGKFSSILCDFMVDHLKQWALVSNVGQSGSKRWNVSEGQTPHYVTLLARQQLFIFCSDSPAPLQEKMSTL</sequence>
<evidence type="ECO:0000313" key="1">
    <source>
        <dbReference type="EMBL" id="CAK9101742.1"/>
    </source>
</evidence>
<evidence type="ECO:0000313" key="2">
    <source>
        <dbReference type="Proteomes" id="UP001642464"/>
    </source>
</evidence>
<proteinExistence type="predicted"/>
<reference evidence="1 2" key="1">
    <citation type="submission" date="2024-02" db="EMBL/GenBank/DDBJ databases">
        <authorList>
            <person name="Chen Y."/>
            <person name="Shah S."/>
            <person name="Dougan E. K."/>
            <person name="Thang M."/>
            <person name="Chan C."/>
        </authorList>
    </citation>
    <scope>NUCLEOTIDE SEQUENCE [LARGE SCALE GENOMIC DNA]</scope>
</reference>
<name>A0ABP0RM99_9DINO</name>
<gene>
    <name evidence="1" type="ORF">SCF082_LOCUS47559</name>
</gene>
<dbReference type="Proteomes" id="UP001642464">
    <property type="component" value="Unassembled WGS sequence"/>
</dbReference>
<protein>
    <submittedName>
        <fullName evidence="1">Poly [ADP-ribose] polymerase (PARP)</fullName>
    </submittedName>
</protein>